<sequence length="127" mass="14576">MTTLVLFSSSFVLIDQHYCQGKLKSFSVFGNAKECEMDMPICKLENHNTSLSKSSCCANVLELKQGSIFKKNLDSNFSIQTSFFNSNNYFNLFEKLVGLTNNRGEYHNYSPPLIFKDVLIFIQCFRI</sequence>
<proteinExistence type="predicted"/>
<reference evidence="2" key="1">
    <citation type="submission" date="2017-06" db="EMBL/GenBank/DDBJ databases">
        <authorList>
            <person name="Varghese N."/>
            <person name="Submissions S."/>
        </authorList>
    </citation>
    <scope>NUCLEOTIDE SEQUENCE [LARGE SCALE GENOMIC DNA]</scope>
    <source>
        <strain evidence="2">DSM 27993</strain>
    </source>
</reference>
<dbReference type="Proteomes" id="UP000198412">
    <property type="component" value="Unassembled WGS sequence"/>
</dbReference>
<dbReference type="AlphaFoldDB" id="A0A238YFC1"/>
<dbReference type="InterPro" id="IPR058060">
    <property type="entry name" value="HYC_CC_PP"/>
</dbReference>
<dbReference type="EMBL" id="FZNX01000004">
    <property type="protein sequence ID" value="SNR69059.1"/>
    <property type="molecule type" value="Genomic_DNA"/>
</dbReference>
<dbReference type="InterPro" id="IPR058512">
    <property type="entry name" value="DUF8199"/>
</dbReference>
<protein>
    <submittedName>
        <fullName evidence="1">Uncharacterized protein</fullName>
    </submittedName>
</protein>
<dbReference type="NCBIfam" id="NF047658">
    <property type="entry name" value="HYC_CC_PP"/>
    <property type="match status" value="1"/>
</dbReference>
<gene>
    <name evidence="1" type="ORF">SAMN04488111_2491</name>
</gene>
<name>A0A238YFC1_9FLAO</name>
<keyword evidence="2" id="KW-1185">Reference proteome</keyword>
<dbReference type="Pfam" id="PF26622">
    <property type="entry name" value="DUF8199"/>
    <property type="match status" value="1"/>
</dbReference>
<organism evidence="1 2">
    <name type="scientific">Lutibacter flavus</name>
    <dbReference type="NCBI Taxonomy" id="691689"/>
    <lineage>
        <taxon>Bacteria</taxon>
        <taxon>Pseudomonadati</taxon>
        <taxon>Bacteroidota</taxon>
        <taxon>Flavobacteriia</taxon>
        <taxon>Flavobacteriales</taxon>
        <taxon>Flavobacteriaceae</taxon>
        <taxon>Lutibacter</taxon>
    </lineage>
</organism>
<evidence type="ECO:0000313" key="2">
    <source>
        <dbReference type="Proteomes" id="UP000198412"/>
    </source>
</evidence>
<evidence type="ECO:0000313" key="1">
    <source>
        <dbReference type="EMBL" id="SNR69059.1"/>
    </source>
</evidence>
<accession>A0A238YFC1</accession>